<dbReference type="PANTHER" id="PTHR31315:SF1">
    <property type="entry name" value="PROTEIN SIP5"/>
    <property type="match status" value="1"/>
</dbReference>
<feature type="region of interest" description="Disordered" evidence="2">
    <location>
        <begin position="582"/>
        <end position="678"/>
    </location>
</feature>
<keyword evidence="1" id="KW-0863">Zinc-finger</keyword>
<dbReference type="AlphaFoldDB" id="A0ABD3MNM9"/>
<dbReference type="GO" id="GO:0008270">
    <property type="term" value="F:zinc ion binding"/>
    <property type="evidence" value="ECO:0007669"/>
    <property type="project" value="UniProtKB-KW"/>
</dbReference>
<dbReference type="InterPro" id="IPR001841">
    <property type="entry name" value="Znf_RING"/>
</dbReference>
<evidence type="ECO:0000256" key="1">
    <source>
        <dbReference type="PROSITE-ProRule" id="PRU00175"/>
    </source>
</evidence>
<name>A0ABD3MNM9_9STRA</name>
<dbReference type="SMART" id="SM00726">
    <property type="entry name" value="UIM"/>
    <property type="match status" value="1"/>
</dbReference>
<feature type="compositionally biased region" description="Basic residues" evidence="2">
    <location>
        <begin position="493"/>
        <end position="505"/>
    </location>
</feature>
<feature type="compositionally biased region" description="Polar residues" evidence="2">
    <location>
        <begin position="255"/>
        <end position="266"/>
    </location>
</feature>
<keyword evidence="1" id="KW-0862">Zinc</keyword>
<dbReference type="PANTHER" id="PTHR31315">
    <property type="entry name" value="PROTEIN SIP5"/>
    <property type="match status" value="1"/>
</dbReference>
<feature type="compositionally biased region" description="Low complexity" evidence="2">
    <location>
        <begin position="29"/>
        <end position="58"/>
    </location>
</feature>
<evidence type="ECO:0000313" key="4">
    <source>
        <dbReference type="EMBL" id="KAL3762135.1"/>
    </source>
</evidence>
<dbReference type="PROSITE" id="PS50330">
    <property type="entry name" value="UIM"/>
    <property type="match status" value="1"/>
</dbReference>
<feature type="region of interest" description="Disordered" evidence="2">
    <location>
        <begin position="489"/>
        <end position="523"/>
    </location>
</feature>
<feature type="compositionally biased region" description="Low complexity" evidence="2">
    <location>
        <begin position="69"/>
        <end position="84"/>
    </location>
</feature>
<evidence type="ECO:0000256" key="2">
    <source>
        <dbReference type="SAM" id="MobiDB-lite"/>
    </source>
</evidence>
<reference evidence="4 5" key="1">
    <citation type="submission" date="2024-10" db="EMBL/GenBank/DDBJ databases">
        <title>Updated reference genomes for cyclostephanoid diatoms.</title>
        <authorList>
            <person name="Roberts W.R."/>
            <person name="Alverson A.J."/>
        </authorList>
    </citation>
    <scope>NUCLEOTIDE SEQUENCE [LARGE SCALE GENOMIC DNA]</scope>
    <source>
        <strain evidence="4 5">AJA232-27</strain>
    </source>
</reference>
<feature type="region of interest" description="Disordered" evidence="2">
    <location>
        <begin position="408"/>
        <end position="438"/>
    </location>
</feature>
<dbReference type="Proteomes" id="UP001530293">
    <property type="component" value="Unassembled WGS sequence"/>
</dbReference>
<feature type="region of interest" description="Disordered" evidence="2">
    <location>
        <begin position="1"/>
        <end position="89"/>
    </location>
</feature>
<gene>
    <name evidence="4" type="ORF">ACHAWU_001586</name>
</gene>
<feature type="region of interest" description="Disordered" evidence="2">
    <location>
        <begin position="244"/>
        <end position="315"/>
    </location>
</feature>
<dbReference type="InterPro" id="IPR039301">
    <property type="entry name" value="Sip5/DA2"/>
</dbReference>
<accession>A0ABD3MNM9</accession>
<feature type="compositionally biased region" description="Low complexity" evidence="2">
    <location>
        <begin position="282"/>
        <end position="307"/>
    </location>
</feature>
<dbReference type="InterPro" id="IPR003903">
    <property type="entry name" value="UIM_dom"/>
</dbReference>
<protein>
    <recommendedName>
        <fullName evidence="3">RING-type domain-containing protein</fullName>
    </recommendedName>
</protein>
<feature type="compositionally biased region" description="Low complexity" evidence="2">
    <location>
        <begin position="638"/>
        <end position="651"/>
    </location>
</feature>
<feature type="compositionally biased region" description="Low complexity" evidence="2">
    <location>
        <begin position="1"/>
        <end position="12"/>
    </location>
</feature>
<dbReference type="EMBL" id="JALLBG020000140">
    <property type="protein sequence ID" value="KAL3762135.1"/>
    <property type="molecule type" value="Genomic_DNA"/>
</dbReference>
<evidence type="ECO:0000313" key="5">
    <source>
        <dbReference type="Proteomes" id="UP001530293"/>
    </source>
</evidence>
<keyword evidence="5" id="KW-1185">Reference proteome</keyword>
<feature type="domain" description="RING-type" evidence="3">
    <location>
        <begin position="167"/>
        <end position="209"/>
    </location>
</feature>
<dbReference type="PROSITE" id="PS50089">
    <property type="entry name" value="ZF_RING_2"/>
    <property type="match status" value="1"/>
</dbReference>
<comment type="caution">
    <text evidence="4">The sequence shown here is derived from an EMBL/GenBank/DDBJ whole genome shotgun (WGS) entry which is preliminary data.</text>
</comment>
<organism evidence="4 5">
    <name type="scientific">Discostella pseudostelligera</name>
    <dbReference type="NCBI Taxonomy" id="259834"/>
    <lineage>
        <taxon>Eukaryota</taxon>
        <taxon>Sar</taxon>
        <taxon>Stramenopiles</taxon>
        <taxon>Ochrophyta</taxon>
        <taxon>Bacillariophyta</taxon>
        <taxon>Coscinodiscophyceae</taxon>
        <taxon>Thalassiosirophycidae</taxon>
        <taxon>Stephanodiscales</taxon>
        <taxon>Stephanodiscaceae</taxon>
        <taxon>Discostella</taxon>
    </lineage>
</organism>
<sequence>MGNSSSSPSNGGHVRRDSIGGSGGGGSGISSSRRLSSPTTAATATTSSSSTSVMGTPGLSHRITGGGSNNNASSSSNIGGTNSNRSPGSSILQHLQSAVVSLPSPFKTSGGSLGLTRAELDARCQPSGLYPTCEWDPKQIRRLISNGHLAARLKGTDSRLTKTDRECPICFMFYPETNVSNCCNATLCTECYLQIKPPKDKLTCCPFCNNPKMVVEVQRRMDEEDVALREEEEQRVIEATIQNRLKELHGESPSRENSSIYRSDTQGSSDNDKPGGGGGFGSSLDQYNRSRTFSNSSNSSSAGTGASDLPRTPIRLFGGASSEELESSDASTAIQLLAISPDDRRALESEMRAQLSHDTHRRMESEAEEARMRHVQEWYGSESGMRSRMREARLAELTALLERLGAAANGRGGGGLVGDQEGDADDDDYEDRGVGRSVGATNNLGRLLRALEHSNLSGGGGGGGGGGRNRNLEELMRLEAAFILGMDDETAQRSRRHLPGRRLSRRTSGSNEPDDNDSGGEAVNAEVFGYGGARPSSSTRGINRLMRRQARRGMSSTQLDTAALLMRGVSEEEQLAMAIAMSMQDSRQQEQQPPPPQDIGGDQQESSSETVSTQQVVPPNVGRPHCPYEREADEESSSSESSSSSDSSNDGSGEGGRSSLHHGDDEEEVVFSGDGTGV</sequence>
<feature type="compositionally biased region" description="Acidic residues" evidence="2">
    <location>
        <begin position="420"/>
        <end position="430"/>
    </location>
</feature>
<proteinExistence type="predicted"/>
<keyword evidence="1" id="KW-0479">Metal-binding</keyword>
<feature type="compositionally biased region" description="Low complexity" evidence="2">
    <location>
        <begin position="598"/>
        <end position="617"/>
    </location>
</feature>
<feature type="compositionally biased region" description="Basic and acidic residues" evidence="2">
    <location>
        <begin position="244"/>
        <end position="254"/>
    </location>
</feature>
<evidence type="ECO:0000259" key="3">
    <source>
        <dbReference type="PROSITE" id="PS50089"/>
    </source>
</evidence>